<evidence type="ECO:0000313" key="2">
    <source>
        <dbReference type="Proteomes" id="UP000078397"/>
    </source>
</evidence>
<evidence type="ECO:0000313" key="1">
    <source>
        <dbReference type="EMBL" id="OWT43428.1"/>
    </source>
</evidence>
<dbReference type="GeneID" id="33936396"/>
<proteinExistence type="predicted"/>
<dbReference type="RefSeq" id="XP_022285850.1">
    <property type="nucleotide sequence ID" value="XM_022429133.1"/>
</dbReference>
<comment type="caution">
    <text evidence="1">The sequence shown here is derived from an EMBL/GenBank/DDBJ whole genome shotgun (WGS) entry which is preliminary data.</text>
</comment>
<dbReference type="KEGG" id="pchm:VFPPC_17423"/>
<gene>
    <name evidence="1" type="ORF">VFPPC_17423</name>
</gene>
<dbReference type="AlphaFoldDB" id="A0A219ARN1"/>
<keyword evidence="2" id="KW-1185">Reference proteome</keyword>
<organism evidence="1 2">
    <name type="scientific">Pochonia chlamydosporia 170</name>
    <dbReference type="NCBI Taxonomy" id="1380566"/>
    <lineage>
        <taxon>Eukaryota</taxon>
        <taxon>Fungi</taxon>
        <taxon>Dikarya</taxon>
        <taxon>Ascomycota</taxon>
        <taxon>Pezizomycotina</taxon>
        <taxon>Sordariomycetes</taxon>
        <taxon>Hypocreomycetidae</taxon>
        <taxon>Hypocreales</taxon>
        <taxon>Clavicipitaceae</taxon>
        <taxon>Pochonia</taxon>
    </lineage>
</organism>
<accession>A0A219ARN1</accession>
<reference evidence="1 2" key="1">
    <citation type="journal article" date="2016" name="PLoS Pathog.">
        <title>Biosynthesis of antibiotic leucinostatins in bio-control fungus Purpureocillium lilacinum and their inhibition on phytophthora revealed by genome mining.</title>
        <authorList>
            <person name="Wang G."/>
            <person name="Liu Z."/>
            <person name="Lin R."/>
            <person name="Li E."/>
            <person name="Mao Z."/>
            <person name="Ling J."/>
            <person name="Yang Y."/>
            <person name="Yin W.B."/>
            <person name="Xie B."/>
        </authorList>
    </citation>
    <scope>NUCLEOTIDE SEQUENCE [LARGE SCALE GENOMIC DNA]</scope>
    <source>
        <strain evidence="1">170</strain>
    </source>
</reference>
<dbReference type="EMBL" id="LSBJ02000001">
    <property type="protein sequence ID" value="OWT43428.1"/>
    <property type="molecule type" value="Genomic_DNA"/>
</dbReference>
<protein>
    <submittedName>
        <fullName evidence="1">Uncharacterized protein</fullName>
    </submittedName>
</protein>
<dbReference type="Proteomes" id="UP000078397">
    <property type="component" value="Unassembled WGS sequence"/>
</dbReference>
<name>A0A219ARN1_METCM</name>
<sequence length="55" mass="6123">MAQTSHCFISRGVVVALPRHILIQIKGTNRLCLSFGHPRNGSELLRDFTEVGRCS</sequence>